<comment type="function">
    <text evidence="9">Involved in transporting aromatic amino acids across the cytoplasmic membrane.</text>
</comment>
<keyword evidence="8 9" id="KW-0472">Membrane</keyword>
<comment type="subcellular location">
    <subcellularLocation>
        <location evidence="1 9">Cell inner membrane</location>
        <topology evidence="1 9">Multi-pass membrane protein</topology>
    </subcellularLocation>
</comment>
<accession>A0A330LLZ3</accession>
<feature type="transmembrane region" description="Helical" evidence="9">
    <location>
        <begin position="351"/>
        <end position="370"/>
    </location>
</feature>
<keyword evidence="11" id="KW-1185">Reference proteome</keyword>
<keyword evidence="3 9" id="KW-1003">Cell membrane</keyword>
<dbReference type="Proteomes" id="UP000250163">
    <property type="component" value="Chromosome MORIYA"/>
</dbReference>
<dbReference type="InterPro" id="IPR013059">
    <property type="entry name" value="Trp_tyr_transpt"/>
</dbReference>
<dbReference type="NCBIfam" id="TIGR00837">
    <property type="entry name" value="araaP"/>
    <property type="match status" value="1"/>
</dbReference>
<evidence type="ECO:0000313" key="11">
    <source>
        <dbReference type="Proteomes" id="UP000250163"/>
    </source>
</evidence>
<feature type="transmembrane region" description="Helical" evidence="9">
    <location>
        <begin position="34"/>
        <end position="56"/>
    </location>
</feature>
<evidence type="ECO:0000256" key="9">
    <source>
        <dbReference type="RuleBase" id="RU367149"/>
    </source>
</evidence>
<evidence type="ECO:0000256" key="2">
    <source>
        <dbReference type="ARBA" id="ARBA00022448"/>
    </source>
</evidence>
<feature type="transmembrane region" description="Helical" evidence="9">
    <location>
        <begin position="272"/>
        <end position="292"/>
    </location>
</feature>
<sequence length="417" mass="43951">MTVNKIVGSTLIIAGTALGGGMLALPLASAGLGFYPSAFLIITNWALMTYTALLMLEIHQHAEHDATLNSLAKNLLGKPGQYLATFASFFLFYALCAAYIAGGGSQLTNKINDFMSLELTPQVGAILLTIIVATVVSIGTHSVDIVNRVLFSVKIVVLALTLSLLFPHVKSINLLEMPVQQGLLLSALPVIFTSFGFHGSIPSIVRYVGIDIKTLKKVMVCGASAPLVIYLLWQVATQGVLSQAELMANNSLTSFIASLSDVLQQPHVSQSVSVFADLALATSFLGVSLGLFDLLSGMMKRTNTGLNNSNASVANDSSRTDGKAHRLKTALVTFLPPLAFALFYPQGFITALGYAAIALVILAIFLPVAMVSKQRKAQASGYIVSGGNVSLVLASLMGCVIIASQFLQMANVIPAVG</sequence>
<protein>
    <recommendedName>
        <fullName evidence="9">Aromatic amino acid permease</fullName>
    </recommendedName>
</protein>
<feature type="transmembrane region" description="Helical" evidence="9">
    <location>
        <begin position="327"/>
        <end position="345"/>
    </location>
</feature>
<dbReference type="PANTHER" id="PTHR46997:SF2">
    <property type="entry name" value="TYROSINE-SPECIFIC TRANSPORT SYSTEM"/>
    <property type="match status" value="1"/>
</dbReference>
<keyword evidence="4 9" id="KW-0997">Cell inner membrane</keyword>
<dbReference type="Gene3D" id="1.20.1740.10">
    <property type="entry name" value="Amino acid/polyamine transporter I"/>
    <property type="match status" value="1"/>
</dbReference>
<feature type="transmembrane region" description="Helical" evidence="9">
    <location>
        <begin position="145"/>
        <end position="166"/>
    </location>
</feature>
<evidence type="ECO:0000313" key="10">
    <source>
        <dbReference type="EMBL" id="SQD77001.1"/>
    </source>
</evidence>
<dbReference type="PANTHER" id="PTHR46997">
    <property type="entry name" value="LOW AFFINITY TRYPTOPHAN PERMEASE-RELATED"/>
    <property type="match status" value="1"/>
</dbReference>
<keyword evidence="2 9" id="KW-0813">Transport</keyword>
<dbReference type="GO" id="GO:0005886">
    <property type="term" value="C:plasma membrane"/>
    <property type="evidence" value="ECO:0007669"/>
    <property type="project" value="UniProtKB-SubCell"/>
</dbReference>
<feature type="transmembrane region" description="Helical" evidence="9">
    <location>
        <begin position="121"/>
        <end position="138"/>
    </location>
</feature>
<feature type="transmembrane region" description="Helical" evidence="9">
    <location>
        <begin position="218"/>
        <end position="236"/>
    </location>
</feature>
<reference evidence="11" key="1">
    <citation type="submission" date="2018-05" db="EMBL/GenBank/DDBJ databases">
        <authorList>
            <person name="Cea G.-C."/>
            <person name="William W."/>
        </authorList>
    </citation>
    <scope>NUCLEOTIDE SEQUENCE [LARGE SCALE GENOMIC DNA]</scope>
    <source>
        <strain evidence="11">DB21MT 5</strain>
    </source>
</reference>
<evidence type="ECO:0000256" key="8">
    <source>
        <dbReference type="ARBA" id="ARBA00023136"/>
    </source>
</evidence>
<feature type="transmembrane region" description="Helical" evidence="9">
    <location>
        <begin position="82"/>
        <end position="101"/>
    </location>
</feature>
<evidence type="ECO:0000256" key="7">
    <source>
        <dbReference type="ARBA" id="ARBA00022989"/>
    </source>
</evidence>
<dbReference type="KEGG" id="mya:MORIYA_0523"/>
<dbReference type="GO" id="GO:0003333">
    <property type="term" value="P:amino acid transmembrane transport"/>
    <property type="evidence" value="ECO:0007669"/>
    <property type="project" value="InterPro"/>
</dbReference>
<dbReference type="PRINTS" id="PR00166">
    <property type="entry name" value="AROAAPRMEASE"/>
</dbReference>
<comment type="similarity">
    <text evidence="9">Belongs to the amino acid/polyamine transporter 2 family. Mtr/TnaB/TyrP permease subfamily.</text>
</comment>
<feature type="transmembrane region" description="Helical" evidence="9">
    <location>
        <begin position="178"/>
        <end position="197"/>
    </location>
</feature>
<keyword evidence="5 9" id="KW-0812">Transmembrane</keyword>
<dbReference type="RefSeq" id="WP_112712425.1">
    <property type="nucleotide sequence ID" value="NZ_LS483250.1"/>
</dbReference>
<organism evidence="10 11">
    <name type="scientific">Moritella yayanosii</name>
    <dbReference type="NCBI Taxonomy" id="69539"/>
    <lineage>
        <taxon>Bacteria</taxon>
        <taxon>Pseudomonadati</taxon>
        <taxon>Pseudomonadota</taxon>
        <taxon>Gammaproteobacteria</taxon>
        <taxon>Alteromonadales</taxon>
        <taxon>Moritellaceae</taxon>
        <taxon>Moritella</taxon>
    </lineage>
</organism>
<dbReference type="InterPro" id="IPR018227">
    <property type="entry name" value="Amino_acid_transport_2"/>
</dbReference>
<evidence type="ECO:0000256" key="5">
    <source>
        <dbReference type="ARBA" id="ARBA00022692"/>
    </source>
</evidence>
<keyword evidence="6 9" id="KW-0029">Amino-acid transport</keyword>
<dbReference type="GO" id="GO:0015173">
    <property type="term" value="F:aromatic amino acid transmembrane transporter activity"/>
    <property type="evidence" value="ECO:0007669"/>
    <property type="project" value="UniProtKB-UniRule"/>
</dbReference>
<evidence type="ECO:0000256" key="4">
    <source>
        <dbReference type="ARBA" id="ARBA00022519"/>
    </source>
</evidence>
<feature type="transmembrane region" description="Helical" evidence="9">
    <location>
        <begin position="7"/>
        <end position="28"/>
    </location>
</feature>
<dbReference type="EMBL" id="LS483250">
    <property type="protein sequence ID" value="SQD77001.1"/>
    <property type="molecule type" value="Genomic_DNA"/>
</dbReference>
<proteinExistence type="inferred from homology"/>
<dbReference type="OrthoDB" id="18749at2"/>
<evidence type="ECO:0000256" key="1">
    <source>
        <dbReference type="ARBA" id="ARBA00004429"/>
    </source>
</evidence>
<evidence type="ECO:0000256" key="6">
    <source>
        <dbReference type="ARBA" id="ARBA00022970"/>
    </source>
</evidence>
<dbReference type="AlphaFoldDB" id="A0A330LLZ3"/>
<feature type="transmembrane region" description="Helical" evidence="9">
    <location>
        <begin position="382"/>
        <end position="407"/>
    </location>
</feature>
<evidence type="ECO:0000256" key="3">
    <source>
        <dbReference type="ARBA" id="ARBA00022475"/>
    </source>
</evidence>
<name>A0A330LLZ3_9GAMM</name>
<keyword evidence="7 9" id="KW-1133">Transmembrane helix</keyword>
<gene>
    <name evidence="10" type="primary">tyrP</name>
    <name evidence="10" type="ORF">MORIYA_0523</name>
</gene>
<dbReference type="Pfam" id="PF03222">
    <property type="entry name" value="Trp_Tyr_perm"/>
    <property type="match status" value="1"/>
</dbReference>